<name>A0AAW1W0N9_RUBAR</name>
<keyword evidence="3" id="KW-0012">Acyltransferase</keyword>
<dbReference type="InterPro" id="IPR023213">
    <property type="entry name" value="CAT-like_dom_sf"/>
</dbReference>
<dbReference type="PANTHER" id="PTHR31623">
    <property type="entry name" value="F21J9.9"/>
    <property type="match status" value="1"/>
</dbReference>
<dbReference type="PANTHER" id="PTHR31623:SF20">
    <property type="entry name" value="VINORINE SYNTHASE-LIKE"/>
    <property type="match status" value="1"/>
</dbReference>
<dbReference type="AlphaFoldDB" id="A0AAW1W0N9"/>
<evidence type="ECO:0000313" key="4">
    <source>
        <dbReference type="EMBL" id="KAK9913169.1"/>
    </source>
</evidence>
<evidence type="ECO:0000256" key="1">
    <source>
        <dbReference type="ARBA" id="ARBA00009861"/>
    </source>
</evidence>
<dbReference type="GO" id="GO:0016746">
    <property type="term" value="F:acyltransferase activity"/>
    <property type="evidence" value="ECO:0007669"/>
    <property type="project" value="UniProtKB-KW"/>
</dbReference>
<accession>A0AAW1W0N9</accession>
<sequence>MVNKTEISIISRDTIKPSLDSSSLHHVSPFKLSIVDQITPATYMPLILFYPISNPESSFNLPETLTRLKSSLSETLTLYYPFSGRAKNNIYIHDFDTGIPFIEAQVNCGMLEFLKHHETELLNRFVPLHPLCKETGDDSLLPMIAFQVNVFACGGIAIGGSASHKLCDGLAANSILESWAAIFRGKRAKIIHPNFSQASLVFPPRALLPKKYLDLADSFWFKENNYVTRRFVFSVKAIATLQEKLRSKCVPKPSRIEVLTCFIWKHAMASSRALSPGTSPRTSIVAHAMNMRSRMKPQMSSANIIGNFFWWATTVADSSKLKEAHELCDLVNQINESLRGFDRDYFESLQGEEGFGAISEYFNQLEVLLSSKSPPKVYLFTSWTTFFHKLDFGWGKPFWVGLMGKVGPAFRNFTVFMESQWGKGIEAWVTLEEKQMDVLERDPEFLAFASPNPGISSM</sequence>
<keyword evidence="5" id="KW-1185">Reference proteome</keyword>
<evidence type="ECO:0000256" key="3">
    <source>
        <dbReference type="ARBA" id="ARBA00023315"/>
    </source>
</evidence>
<keyword evidence="2" id="KW-0808">Transferase</keyword>
<reference evidence="4 5" key="1">
    <citation type="journal article" date="2023" name="G3 (Bethesda)">
        <title>A chromosome-length genome assembly and annotation of blackberry (Rubus argutus, cv. 'Hillquist').</title>
        <authorList>
            <person name="Bruna T."/>
            <person name="Aryal R."/>
            <person name="Dudchenko O."/>
            <person name="Sargent D.J."/>
            <person name="Mead D."/>
            <person name="Buti M."/>
            <person name="Cavallini A."/>
            <person name="Hytonen T."/>
            <person name="Andres J."/>
            <person name="Pham M."/>
            <person name="Weisz D."/>
            <person name="Mascagni F."/>
            <person name="Usai G."/>
            <person name="Natali L."/>
            <person name="Bassil N."/>
            <person name="Fernandez G.E."/>
            <person name="Lomsadze A."/>
            <person name="Armour M."/>
            <person name="Olukolu B."/>
            <person name="Poorten T."/>
            <person name="Britton C."/>
            <person name="Davik J."/>
            <person name="Ashrafi H."/>
            <person name="Aiden E.L."/>
            <person name="Borodovsky M."/>
            <person name="Worthington M."/>
        </authorList>
    </citation>
    <scope>NUCLEOTIDE SEQUENCE [LARGE SCALE GENOMIC DNA]</scope>
    <source>
        <strain evidence="4">PI 553951</strain>
    </source>
</reference>
<comment type="caution">
    <text evidence="4">The sequence shown here is derived from an EMBL/GenBank/DDBJ whole genome shotgun (WGS) entry which is preliminary data.</text>
</comment>
<dbReference type="EMBL" id="JBEDUW010000007">
    <property type="protein sequence ID" value="KAK9913169.1"/>
    <property type="molecule type" value="Genomic_DNA"/>
</dbReference>
<dbReference type="Proteomes" id="UP001457282">
    <property type="component" value="Unassembled WGS sequence"/>
</dbReference>
<evidence type="ECO:0000256" key="2">
    <source>
        <dbReference type="ARBA" id="ARBA00022679"/>
    </source>
</evidence>
<protein>
    <submittedName>
        <fullName evidence="4">Uncharacterized protein</fullName>
    </submittedName>
</protein>
<dbReference type="Gene3D" id="3.30.559.10">
    <property type="entry name" value="Chloramphenicol acetyltransferase-like domain"/>
    <property type="match status" value="2"/>
</dbReference>
<evidence type="ECO:0000313" key="5">
    <source>
        <dbReference type="Proteomes" id="UP001457282"/>
    </source>
</evidence>
<gene>
    <name evidence="4" type="ORF">M0R45_036993</name>
</gene>
<comment type="similarity">
    <text evidence="1">Belongs to the plant acyltransferase family.</text>
</comment>
<organism evidence="4 5">
    <name type="scientific">Rubus argutus</name>
    <name type="common">Southern blackberry</name>
    <dbReference type="NCBI Taxonomy" id="59490"/>
    <lineage>
        <taxon>Eukaryota</taxon>
        <taxon>Viridiplantae</taxon>
        <taxon>Streptophyta</taxon>
        <taxon>Embryophyta</taxon>
        <taxon>Tracheophyta</taxon>
        <taxon>Spermatophyta</taxon>
        <taxon>Magnoliopsida</taxon>
        <taxon>eudicotyledons</taxon>
        <taxon>Gunneridae</taxon>
        <taxon>Pentapetalae</taxon>
        <taxon>rosids</taxon>
        <taxon>fabids</taxon>
        <taxon>Rosales</taxon>
        <taxon>Rosaceae</taxon>
        <taxon>Rosoideae</taxon>
        <taxon>Rosoideae incertae sedis</taxon>
        <taxon>Rubus</taxon>
    </lineage>
</organism>
<proteinExistence type="inferred from homology"/>
<dbReference type="Pfam" id="PF02458">
    <property type="entry name" value="Transferase"/>
    <property type="match status" value="1"/>
</dbReference>